<dbReference type="PANTHER" id="PTHR46705">
    <property type="entry name" value="PROTEIN CBG09805"/>
    <property type="match status" value="1"/>
</dbReference>
<protein>
    <recommendedName>
        <fullName evidence="2">Domain of unknown function DB domain-containing protein</fullName>
    </recommendedName>
</protein>
<evidence type="ECO:0000259" key="2">
    <source>
        <dbReference type="Pfam" id="PF01682"/>
    </source>
</evidence>
<dbReference type="PANTHER" id="PTHR46705:SF10">
    <property type="entry name" value="DOMAIN OF UNKNOWN FUNCTION DB DOMAIN-CONTAINING PROTEIN"/>
    <property type="match status" value="1"/>
</dbReference>
<accession>A0A2A2LF15</accession>
<dbReference type="AlphaFoldDB" id="A0A2A2LF15"/>
<keyword evidence="4" id="KW-1185">Reference proteome</keyword>
<reference evidence="3 4" key="1">
    <citation type="journal article" date="2017" name="Curr. Biol.">
        <title>Genome architecture and evolution of a unichromosomal asexual nematode.</title>
        <authorList>
            <person name="Fradin H."/>
            <person name="Zegar C."/>
            <person name="Gutwein M."/>
            <person name="Lucas J."/>
            <person name="Kovtun M."/>
            <person name="Corcoran D."/>
            <person name="Baugh L.R."/>
            <person name="Kiontke K."/>
            <person name="Gunsalus K."/>
            <person name="Fitch D.H."/>
            <person name="Piano F."/>
        </authorList>
    </citation>
    <scope>NUCLEOTIDE SEQUENCE [LARGE SCALE GENOMIC DNA]</scope>
    <source>
        <strain evidence="3">PF1309</strain>
    </source>
</reference>
<dbReference type="Proteomes" id="UP000218231">
    <property type="component" value="Unassembled WGS sequence"/>
</dbReference>
<evidence type="ECO:0000313" key="3">
    <source>
        <dbReference type="EMBL" id="PAV84688.1"/>
    </source>
</evidence>
<dbReference type="OrthoDB" id="5798149at2759"/>
<comment type="caution">
    <text evidence="3">The sequence shown here is derived from an EMBL/GenBank/DDBJ whole genome shotgun (WGS) entry which is preliminary data.</text>
</comment>
<gene>
    <name evidence="3" type="ORF">WR25_02242</name>
</gene>
<sequence length="697" mass="78058">MICDCRLDWICVKHFSKQGNCWFGIPDEWTSSLLKAATTTMHVITICIVMVLKLLEDEMILSIDEFGSPLVVVDGDNSNRFRSRELGVKVERQKRAEIESVKGKYRDLPLKVNEIILSPFDDNLRIFTKDAIYINEDLRKSSKLYEQMLIEGKGNSADIDDYFVTEPPARTTMASRIIEVLPKRWNTTSETSNFPISSTPSSLSTSLSGFIDTRVRKGLRLITLPPIKGARPPPYKHNEMKRRHIVLNISKKHERAKEKKLLDTTSSSSPRIKPLFDENLSSAIRFPAKPWQIPPPSRIAEISGGQQKNQDTEMTEQPRKGTFGLTALGNLPQTSASMDDDPIRFVPIGTVPSPLQFMPSFTPFRSPFNSAPQMQVIGIPAPFFPQPPIPAPAPAASSVHVPEPTLFMPRAINRRVGSFARNRETTPISLPTTNEDQIGDEIALKEFTNLDNETPFKETLPNTGFSINEPTAFAEKDEFVLPEQTSKSKPFTIINTEGQSSPKNESPKFMKLKSFAISHPSLLNNFEATTSSQQLLNSSNQSRHRPGLPIMPIVTNNAQATSHLVENSSKTYKTSLTPNQKLELCCRKQNVNPTCQNFCNFDVFNDKTLVNVFFTAQCPGPQLGQAFDCASSKADHSDCCERIGLESFQGGKCMAFCRTHMATPPNVLDYFVCLQVFEGIKGCYREYQYSHPNIFGD</sequence>
<name>A0A2A2LF15_9BILA</name>
<dbReference type="Pfam" id="PF01682">
    <property type="entry name" value="DB"/>
    <property type="match status" value="1"/>
</dbReference>
<proteinExistence type="predicted"/>
<dbReference type="InterPro" id="IPR002602">
    <property type="entry name" value="DB"/>
</dbReference>
<dbReference type="EMBL" id="LIAE01006827">
    <property type="protein sequence ID" value="PAV84688.1"/>
    <property type="molecule type" value="Genomic_DNA"/>
</dbReference>
<evidence type="ECO:0000256" key="1">
    <source>
        <dbReference type="SAM" id="MobiDB-lite"/>
    </source>
</evidence>
<organism evidence="3 4">
    <name type="scientific">Diploscapter pachys</name>
    <dbReference type="NCBI Taxonomy" id="2018661"/>
    <lineage>
        <taxon>Eukaryota</taxon>
        <taxon>Metazoa</taxon>
        <taxon>Ecdysozoa</taxon>
        <taxon>Nematoda</taxon>
        <taxon>Chromadorea</taxon>
        <taxon>Rhabditida</taxon>
        <taxon>Rhabditina</taxon>
        <taxon>Rhabditomorpha</taxon>
        <taxon>Rhabditoidea</taxon>
        <taxon>Rhabditidae</taxon>
        <taxon>Diploscapter</taxon>
    </lineage>
</organism>
<evidence type="ECO:0000313" key="4">
    <source>
        <dbReference type="Proteomes" id="UP000218231"/>
    </source>
</evidence>
<feature type="region of interest" description="Disordered" evidence="1">
    <location>
        <begin position="322"/>
        <end position="341"/>
    </location>
</feature>
<feature type="domain" description="Domain of unknown function DB" evidence="2">
    <location>
        <begin position="585"/>
        <end position="684"/>
    </location>
</feature>